<dbReference type="Proteomes" id="UP001189624">
    <property type="component" value="Chromosome 9"/>
</dbReference>
<dbReference type="Gramene" id="rna-AYBTSS11_LOCUS27986">
    <property type="protein sequence ID" value="CAJ1975860.1"/>
    <property type="gene ID" value="gene-AYBTSS11_LOCUS27986"/>
</dbReference>
<dbReference type="AlphaFoldDB" id="A0AA86TBM8"/>
<keyword evidence="2" id="KW-1185">Reference proteome</keyword>
<name>A0AA86TBM8_9FABA</name>
<evidence type="ECO:0000313" key="2">
    <source>
        <dbReference type="Proteomes" id="UP001189624"/>
    </source>
</evidence>
<proteinExistence type="predicted"/>
<dbReference type="EMBL" id="OY731406">
    <property type="protein sequence ID" value="CAJ1975860.1"/>
    <property type="molecule type" value="Genomic_DNA"/>
</dbReference>
<gene>
    <name evidence="1" type="ORF">AYBTSS11_LOCUS27986</name>
</gene>
<reference evidence="1" key="1">
    <citation type="submission" date="2023-10" db="EMBL/GenBank/DDBJ databases">
        <authorList>
            <person name="Domelevo Entfellner J.-B."/>
        </authorList>
    </citation>
    <scope>NUCLEOTIDE SEQUENCE</scope>
</reference>
<protein>
    <submittedName>
        <fullName evidence="1">Uncharacterized protein</fullName>
    </submittedName>
</protein>
<accession>A0AA86TBM8</accession>
<sequence length="59" mass="6652">MEMRYVYGTLFPAHVGQTHHPCLLLYHTMYRKNSTGRRKQKAFGGSATLGLGSMVSKVH</sequence>
<evidence type="ECO:0000313" key="1">
    <source>
        <dbReference type="EMBL" id="CAJ1975860.1"/>
    </source>
</evidence>
<organism evidence="1 2">
    <name type="scientific">Sphenostylis stenocarpa</name>
    <dbReference type="NCBI Taxonomy" id="92480"/>
    <lineage>
        <taxon>Eukaryota</taxon>
        <taxon>Viridiplantae</taxon>
        <taxon>Streptophyta</taxon>
        <taxon>Embryophyta</taxon>
        <taxon>Tracheophyta</taxon>
        <taxon>Spermatophyta</taxon>
        <taxon>Magnoliopsida</taxon>
        <taxon>eudicotyledons</taxon>
        <taxon>Gunneridae</taxon>
        <taxon>Pentapetalae</taxon>
        <taxon>rosids</taxon>
        <taxon>fabids</taxon>
        <taxon>Fabales</taxon>
        <taxon>Fabaceae</taxon>
        <taxon>Papilionoideae</taxon>
        <taxon>50 kb inversion clade</taxon>
        <taxon>NPAAA clade</taxon>
        <taxon>indigoferoid/millettioid clade</taxon>
        <taxon>Phaseoleae</taxon>
        <taxon>Sphenostylis</taxon>
    </lineage>
</organism>